<dbReference type="EMBL" id="GL636496">
    <property type="protein sequence ID" value="EFW16795.1"/>
    <property type="molecule type" value="Genomic_DNA"/>
</dbReference>
<evidence type="ECO:0000313" key="4">
    <source>
        <dbReference type="Proteomes" id="UP000002497"/>
    </source>
</evidence>
<feature type="transmembrane region" description="Helical" evidence="2">
    <location>
        <begin position="138"/>
        <end position="157"/>
    </location>
</feature>
<sequence length="202" mass="22186">MQSGCTGICSDERAVRKRLPFPDLGVCTYLKVQCGGRDLAASILTFAWTKEVLWVASGPRMPGGGLRNLRPVMDGGAATPNARWYPTLHVDVESEWREWDARRRPPKQDSKATTSGREGGEDDEFGVSGPSFASQNSFVFLFLFFFLSFCFVARVIGVGMCEAWDDSDEGSELHAMPSKRGGHAQALTLALRVSFRHAGVHV</sequence>
<dbReference type="HOGENOM" id="CLU_1354492_0_0_1"/>
<evidence type="ECO:0000256" key="1">
    <source>
        <dbReference type="SAM" id="MobiDB-lite"/>
    </source>
</evidence>
<keyword evidence="4" id="KW-1185">Reference proteome</keyword>
<keyword evidence="2" id="KW-1133">Transmembrane helix</keyword>
<evidence type="ECO:0000256" key="2">
    <source>
        <dbReference type="SAM" id="Phobius"/>
    </source>
</evidence>
<organism evidence="4">
    <name type="scientific">Coccidioides posadasii (strain RMSCC 757 / Silveira)</name>
    <name type="common">Valley fever fungus</name>
    <dbReference type="NCBI Taxonomy" id="443226"/>
    <lineage>
        <taxon>Eukaryota</taxon>
        <taxon>Fungi</taxon>
        <taxon>Dikarya</taxon>
        <taxon>Ascomycota</taxon>
        <taxon>Pezizomycotina</taxon>
        <taxon>Eurotiomycetes</taxon>
        <taxon>Eurotiomycetidae</taxon>
        <taxon>Onygenales</taxon>
        <taxon>Onygenaceae</taxon>
        <taxon>Coccidioides</taxon>
    </lineage>
</organism>
<proteinExistence type="predicted"/>
<gene>
    <name evidence="3" type="ORF">CPSG_06754</name>
</gene>
<dbReference type="VEuPathDB" id="FungiDB:CPSG_06754"/>
<reference evidence="4" key="1">
    <citation type="journal article" date="2010" name="Genome Res.">
        <title>Population genomic sequencing of Coccidioides fungi reveals recent hybridization and transposon control.</title>
        <authorList>
            <person name="Neafsey D.E."/>
            <person name="Barker B.M."/>
            <person name="Sharpton T.J."/>
            <person name="Stajich J.E."/>
            <person name="Park D.J."/>
            <person name="Whiston E."/>
            <person name="Hung C.-Y."/>
            <person name="McMahan C."/>
            <person name="White J."/>
            <person name="Sykes S."/>
            <person name="Heiman D."/>
            <person name="Young S."/>
            <person name="Zeng Q."/>
            <person name="Abouelleil A."/>
            <person name="Aftuck L."/>
            <person name="Bessette D."/>
            <person name="Brown A."/>
            <person name="FitzGerald M."/>
            <person name="Lui A."/>
            <person name="Macdonald J.P."/>
            <person name="Priest M."/>
            <person name="Orbach M.J."/>
            <person name="Galgiani J.N."/>
            <person name="Kirkland T.N."/>
            <person name="Cole G.T."/>
            <person name="Birren B.W."/>
            <person name="Henn M.R."/>
            <person name="Taylor J.W."/>
            <person name="Rounsley S.D."/>
        </authorList>
    </citation>
    <scope>NUCLEOTIDE SEQUENCE [LARGE SCALE GENOMIC DNA]</scope>
    <source>
        <strain evidence="4">RMSCC 757 / Silveira</strain>
    </source>
</reference>
<dbReference type="AlphaFoldDB" id="E9DA64"/>
<keyword evidence="2" id="KW-0812">Transmembrane</keyword>
<feature type="compositionally biased region" description="Basic and acidic residues" evidence="1">
    <location>
        <begin position="99"/>
        <end position="110"/>
    </location>
</feature>
<accession>E9DA64</accession>
<evidence type="ECO:0000313" key="3">
    <source>
        <dbReference type="EMBL" id="EFW16795.1"/>
    </source>
</evidence>
<protein>
    <submittedName>
        <fullName evidence="3">Predicted protein</fullName>
    </submittedName>
</protein>
<name>E9DA64_COCPS</name>
<dbReference type="Proteomes" id="UP000002497">
    <property type="component" value="Unassembled WGS sequence"/>
</dbReference>
<feature type="region of interest" description="Disordered" evidence="1">
    <location>
        <begin position="99"/>
        <end position="123"/>
    </location>
</feature>
<keyword evidence="2" id="KW-0472">Membrane</keyword>
<reference evidence="4" key="2">
    <citation type="submission" date="2010-03" db="EMBL/GenBank/DDBJ databases">
        <title>The genome sequence of Coccidioides posadasii strain Silveira.</title>
        <authorList>
            <consortium name="The Broad Institute Genome Sequencing Center for Infectious Disease"/>
            <person name="Neafsey D."/>
            <person name="Orbach M."/>
            <person name="Henn M.R."/>
            <person name="Cole G.T."/>
            <person name="Galgiani J."/>
            <person name="Gardner M.J."/>
            <person name="Kirkland T.N."/>
            <person name="Taylor J.W."/>
            <person name="Young S.K."/>
            <person name="Zeng Q."/>
            <person name="Koehrsen M."/>
            <person name="Alvarado L."/>
            <person name="Berlin A."/>
            <person name="Borenstein D."/>
            <person name="Chapman S.B."/>
            <person name="Chen Z."/>
            <person name="Engels R."/>
            <person name="Freedman E."/>
            <person name="Gellesch M."/>
            <person name="Goldberg J."/>
            <person name="Griggs A."/>
            <person name="Gujja S."/>
            <person name="Heilman E."/>
            <person name="Heiman D."/>
            <person name="Howarth C."/>
            <person name="Jen D."/>
            <person name="Larson L."/>
            <person name="Mehta T."/>
            <person name="Neiman D."/>
            <person name="Park D."/>
            <person name="Pearson M."/>
            <person name="Richards J."/>
            <person name="Roberts A."/>
            <person name="Saif S."/>
            <person name="Shea T."/>
            <person name="Shenoy N."/>
            <person name="Sisk P."/>
            <person name="Stolte C."/>
            <person name="Sykes S."/>
            <person name="Walk T."/>
            <person name="White J."/>
            <person name="Yandava C."/>
            <person name="Haas B."/>
            <person name="Nusbaum C."/>
            <person name="Birren B."/>
        </authorList>
    </citation>
    <scope>NUCLEOTIDE SEQUENCE [LARGE SCALE GENOMIC DNA]</scope>
    <source>
        <strain evidence="4">RMSCC 757 / Silveira</strain>
    </source>
</reference>